<dbReference type="InterPro" id="IPR045725">
    <property type="entry name" value="DUF6079_N"/>
</dbReference>
<dbReference type="Proteomes" id="UP000285462">
    <property type="component" value="Unassembled WGS sequence"/>
</dbReference>
<feature type="domain" description="Probable ATP-binding protein BrxC 4th six-stranded beta-sheet" evidence="4">
    <location>
        <begin position="579"/>
        <end position="751"/>
    </location>
</feature>
<feature type="domain" description="Probable ATP-binding protein BrxC winged helix-turn-helix" evidence="3">
    <location>
        <begin position="770"/>
        <end position="867"/>
    </location>
</feature>
<evidence type="ECO:0000256" key="1">
    <source>
        <dbReference type="SAM" id="MobiDB-lite"/>
    </source>
</evidence>
<dbReference type="InterPro" id="IPR047679">
    <property type="entry name" value="BREX_BrxC"/>
</dbReference>
<dbReference type="RefSeq" id="WP_117759621.1">
    <property type="nucleotide sequence ID" value="NZ_QRVT01000001.1"/>
</dbReference>
<proteinExistence type="predicted"/>
<dbReference type="Pfam" id="PF25791">
    <property type="entry name" value="WHD_BREX_BrxC"/>
    <property type="match status" value="1"/>
</dbReference>
<feature type="domain" description="DUF6079" evidence="2">
    <location>
        <begin position="27"/>
        <end position="164"/>
    </location>
</feature>
<reference evidence="5 6" key="1">
    <citation type="submission" date="2018-08" db="EMBL/GenBank/DDBJ databases">
        <title>A genome reference for cultivated species of the human gut microbiota.</title>
        <authorList>
            <person name="Zou Y."/>
            <person name="Xue W."/>
            <person name="Luo G."/>
        </authorList>
    </citation>
    <scope>NUCLEOTIDE SEQUENCE [LARGE SCALE GENOMIC DNA]</scope>
    <source>
        <strain evidence="5 6">AF21-27</strain>
    </source>
</reference>
<organism evidence="5 6">
    <name type="scientific">Bifidobacterium adolescentis</name>
    <dbReference type="NCBI Taxonomy" id="1680"/>
    <lineage>
        <taxon>Bacteria</taxon>
        <taxon>Bacillati</taxon>
        <taxon>Actinomycetota</taxon>
        <taxon>Actinomycetes</taxon>
        <taxon>Bifidobacteriales</taxon>
        <taxon>Bifidobacteriaceae</taxon>
        <taxon>Bifidobacterium</taxon>
    </lineage>
</organism>
<dbReference type="Pfam" id="PF19557">
    <property type="entry name" value="DUF6079_1st"/>
    <property type="match status" value="1"/>
</dbReference>
<evidence type="ECO:0000259" key="3">
    <source>
        <dbReference type="Pfam" id="PF25791"/>
    </source>
</evidence>
<evidence type="ECO:0000259" key="4">
    <source>
        <dbReference type="Pfam" id="PF25796"/>
    </source>
</evidence>
<dbReference type="AlphaFoldDB" id="A0A412KBK8"/>
<dbReference type="EMBL" id="QRVT01000001">
    <property type="protein sequence ID" value="RGS66340.1"/>
    <property type="molecule type" value="Genomic_DNA"/>
</dbReference>
<evidence type="ECO:0000259" key="2">
    <source>
        <dbReference type="Pfam" id="PF19557"/>
    </source>
</evidence>
<dbReference type="NCBIfam" id="NF033441">
    <property type="entry name" value="BREX_BrxC"/>
    <property type="match status" value="1"/>
</dbReference>
<sequence length="1223" mass="137850">MSGQNGVSFKELFNKDIEQSVNGVIKANDEKELDTEVSEYVLTDEIRRNLDKFFDSYNDQSNHEQNGAWISGFFGSGKSHLLKMLSHILGNVPAQLVDKGDGTKPTMGREQIVRTFVSKAEEQDDLMLAGQLERTLSIPATSILFNIDQKADKSNADDALLYAFVRVFDEARGYFGKSPYVAKFERDLDRNGLLDEFKRHFEQASGETWDSSRDASILWDTEISEAYAAATGKPVQDSIMKRYEDTYTMTVGDFADDVNEWLTHQEPNHRILFLVDEVGQFIGEKRELMLSLQSIAEDLAVKTNGRAWVVVTSQEDMDSIVGDRTRQQSYDFSKIQGRFSIRLKLNSADVVEVIQKRLLTKKPEYGTLMDDLWNEQGNNLRTMFEFTGETKRFSVNGRMFDKNDFIASYPFVNYEFGLFQDTLRGMSRFGMFDGRHSSVGERSMLSTVSSALRDSKDETVGALVPFDRLYDGIADAIQSTSNYRIKDAEKRLTSDVRDLGVRLLKVLLLVKHVDGFPATVHNLRILLTDRFGMDVIAFEADIKKALDALEHDMYVQRVGDIYNYLTNEEQDIEQEIKNTDVDPSKETELFKDILLNDVLGGKTAVMYGPQKAPFQYGLKIDQVPQGKQQPIWLDVVTSANEQERKDAVRKDWGNRDTITLVLDTRDGRLADDIRNYTKTDTYLLRTDRKSQSEVRQQIISRKVTANEKLRDDLRERVKKAAADGVFYYNGEPVEVKSTEVRAHVAEGLNVLIGRYYPDFKLLGGVSYTEADLARIIMDASQNRESTLDGTNGTANMIEAPADDVYSYISREKNKKRAINLDDILEQYDKSPYGWPYAAILACVGHLFGTERITLSLDGKPIQRTEAASLLRETKRHGGILVDLPRRFDARKVSALRDFAKDFLNISAGEQPTSASDLAQLVCDRLKNYADELTRLRTNNAKLDFTAQLDEPIEKIRFDAGMATDWLLGDFTGEDTDNGSEELLDLKEEVIDPIVSFLNGSQLQVLETSRQWLKDNEANIASCASQSVAEAYREAKRLADDSNIFRGSKASTLKKTVDTLRGQMDSIVQTEREKALGKAKGIRARIEASDEYRDATAQAQAEALATMDRIEERIRTTSLILAMGRITDELDSDTYPRLINMLAGSKPKPKPAVESTTPTGEAAEAHAPEPQQTSAPVRMAVSLSKIEPPRIKDSLETADDVDDFLDAYRRELMAAIENGKKILL</sequence>
<dbReference type="InterPro" id="IPR058036">
    <property type="entry name" value="BREX_BrxC_4th"/>
</dbReference>
<comment type="caution">
    <text evidence="5">The sequence shown here is derived from an EMBL/GenBank/DDBJ whole genome shotgun (WGS) entry which is preliminary data.</text>
</comment>
<gene>
    <name evidence="5" type="primary">brxC</name>
    <name evidence="5" type="ORF">DWX79_04615</name>
</gene>
<feature type="region of interest" description="Disordered" evidence="1">
    <location>
        <begin position="1142"/>
        <end position="1176"/>
    </location>
</feature>
<protein>
    <submittedName>
        <fullName evidence="5">BREX system P-loop protein BrxC</fullName>
    </submittedName>
</protein>
<evidence type="ECO:0000313" key="6">
    <source>
        <dbReference type="Proteomes" id="UP000285462"/>
    </source>
</evidence>
<dbReference type="InterPro" id="IPR058038">
    <property type="entry name" value="BREX_BrxC_wHTH"/>
</dbReference>
<accession>A0A412KBK8</accession>
<dbReference type="Pfam" id="PF25796">
    <property type="entry name" value="BREX_BrxC_4th"/>
    <property type="match status" value="1"/>
</dbReference>
<dbReference type="InterPro" id="IPR027417">
    <property type="entry name" value="P-loop_NTPase"/>
</dbReference>
<name>A0A412KBK8_BIFAD</name>
<evidence type="ECO:0000313" key="5">
    <source>
        <dbReference type="EMBL" id="RGS66340.1"/>
    </source>
</evidence>
<dbReference type="SUPFAM" id="SSF52540">
    <property type="entry name" value="P-loop containing nucleoside triphosphate hydrolases"/>
    <property type="match status" value="1"/>
</dbReference>